<keyword evidence="5" id="KW-1185">Reference proteome</keyword>
<sequence>MHKMLVDFLYNSGDGYGVFDAKDQLVFANPALAEIFAIELEQLTGMSFANIIRHCHQQKSGLLIETTDLDDWLLYAGQRRRSVPFRIFEADTVTGHWYLMSEQCNAQGAILLHAKDITEQKRLQFALQQAEQLLRNQANTDVLTGIANRRYFMQQAGKVLKHQQRTGAACSLLMLDIDHFKQLNDAHGHLAGDKALQFICEHIQSQLRNYDLFARYGGEEFVILLADIAATEAVQVAERIQQQLASHPMSYRTKTLPIELSVGIAELQPQQSLTELLQHADKALYQAKAAGRNCCIVAKTSAL</sequence>
<evidence type="ECO:0000256" key="1">
    <source>
        <dbReference type="ARBA" id="ARBA00012528"/>
    </source>
</evidence>
<proteinExistence type="predicted"/>
<dbReference type="GO" id="GO:0052621">
    <property type="term" value="F:diguanylate cyclase activity"/>
    <property type="evidence" value="ECO:0007669"/>
    <property type="project" value="UniProtKB-EC"/>
</dbReference>
<protein>
    <recommendedName>
        <fullName evidence="1">diguanylate cyclase</fullName>
        <ecNumber evidence="1">2.7.7.65</ecNumber>
    </recommendedName>
</protein>
<dbReference type="NCBIfam" id="TIGR00229">
    <property type="entry name" value="sensory_box"/>
    <property type="match status" value="1"/>
</dbReference>
<dbReference type="SMART" id="SM00267">
    <property type="entry name" value="GGDEF"/>
    <property type="match status" value="1"/>
</dbReference>
<dbReference type="PROSITE" id="PS50887">
    <property type="entry name" value="GGDEF"/>
    <property type="match status" value="1"/>
</dbReference>
<accession>A0ABU7J8B0</accession>
<comment type="catalytic activity">
    <reaction evidence="2">
        <text>2 GTP = 3',3'-c-di-GMP + 2 diphosphate</text>
        <dbReference type="Rhea" id="RHEA:24898"/>
        <dbReference type="ChEBI" id="CHEBI:33019"/>
        <dbReference type="ChEBI" id="CHEBI:37565"/>
        <dbReference type="ChEBI" id="CHEBI:58805"/>
        <dbReference type="EC" id="2.7.7.65"/>
    </reaction>
</comment>
<keyword evidence="4" id="KW-0548">Nucleotidyltransferase</keyword>
<dbReference type="Pfam" id="PF12860">
    <property type="entry name" value="PAS_7"/>
    <property type="match status" value="1"/>
</dbReference>
<dbReference type="Gene3D" id="3.30.70.270">
    <property type="match status" value="1"/>
</dbReference>
<reference evidence="4 5" key="1">
    <citation type="submission" date="2023-07" db="EMBL/GenBank/DDBJ databases">
        <title>Alkalimonas sp., MEB108 novel, alkaliphilic bacterium isolated from Lonar Lake, India.</title>
        <authorList>
            <person name="Joshi A."/>
            <person name="Thite S."/>
        </authorList>
    </citation>
    <scope>NUCLEOTIDE SEQUENCE [LARGE SCALE GENOMIC DNA]</scope>
    <source>
        <strain evidence="4 5">MEB108</strain>
    </source>
</reference>
<dbReference type="EC" id="2.7.7.65" evidence="1"/>
<dbReference type="InterPro" id="IPR000160">
    <property type="entry name" value="GGDEF_dom"/>
</dbReference>
<dbReference type="InterPro" id="IPR043128">
    <property type="entry name" value="Rev_trsase/Diguanyl_cyclase"/>
</dbReference>
<organism evidence="4 5">
    <name type="scientific">Alkalimonas cellulosilytica</name>
    <dbReference type="NCBI Taxonomy" id="3058395"/>
    <lineage>
        <taxon>Bacteria</taxon>
        <taxon>Pseudomonadati</taxon>
        <taxon>Pseudomonadota</taxon>
        <taxon>Gammaproteobacteria</taxon>
        <taxon>Alkalimonas</taxon>
    </lineage>
</organism>
<evidence type="ECO:0000313" key="5">
    <source>
        <dbReference type="Proteomes" id="UP001336314"/>
    </source>
</evidence>
<dbReference type="Proteomes" id="UP001336314">
    <property type="component" value="Unassembled WGS sequence"/>
</dbReference>
<dbReference type="Gene3D" id="3.30.450.20">
    <property type="entry name" value="PAS domain"/>
    <property type="match status" value="1"/>
</dbReference>
<evidence type="ECO:0000313" key="4">
    <source>
        <dbReference type="EMBL" id="MEE2002768.1"/>
    </source>
</evidence>
<dbReference type="SUPFAM" id="SSF55073">
    <property type="entry name" value="Nucleotide cyclase"/>
    <property type="match status" value="1"/>
</dbReference>
<dbReference type="InterPro" id="IPR000014">
    <property type="entry name" value="PAS"/>
</dbReference>
<dbReference type="PANTHER" id="PTHR45138">
    <property type="entry name" value="REGULATORY COMPONENTS OF SENSORY TRANSDUCTION SYSTEM"/>
    <property type="match status" value="1"/>
</dbReference>
<gene>
    <name evidence="4" type="ORF">QWY20_15010</name>
</gene>
<dbReference type="PANTHER" id="PTHR45138:SF9">
    <property type="entry name" value="DIGUANYLATE CYCLASE DGCM-RELATED"/>
    <property type="match status" value="1"/>
</dbReference>
<name>A0ABU7J8B0_9GAMM</name>
<dbReference type="InterPro" id="IPR035965">
    <property type="entry name" value="PAS-like_dom_sf"/>
</dbReference>
<keyword evidence="4" id="KW-0808">Transferase</keyword>
<dbReference type="SUPFAM" id="SSF55785">
    <property type="entry name" value="PYP-like sensor domain (PAS domain)"/>
    <property type="match status" value="1"/>
</dbReference>
<dbReference type="NCBIfam" id="TIGR00254">
    <property type="entry name" value="GGDEF"/>
    <property type="match status" value="1"/>
</dbReference>
<feature type="domain" description="GGDEF" evidence="3">
    <location>
        <begin position="168"/>
        <end position="300"/>
    </location>
</feature>
<evidence type="ECO:0000259" key="3">
    <source>
        <dbReference type="PROSITE" id="PS50887"/>
    </source>
</evidence>
<dbReference type="Pfam" id="PF00990">
    <property type="entry name" value="GGDEF"/>
    <property type="match status" value="1"/>
</dbReference>
<evidence type="ECO:0000256" key="2">
    <source>
        <dbReference type="ARBA" id="ARBA00034247"/>
    </source>
</evidence>
<dbReference type="InterPro" id="IPR029787">
    <property type="entry name" value="Nucleotide_cyclase"/>
</dbReference>
<dbReference type="EMBL" id="JAUHLI010000016">
    <property type="protein sequence ID" value="MEE2002768.1"/>
    <property type="molecule type" value="Genomic_DNA"/>
</dbReference>
<comment type="caution">
    <text evidence="4">The sequence shown here is derived from an EMBL/GenBank/DDBJ whole genome shotgun (WGS) entry which is preliminary data.</text>
</comment>
<dbReference type="CDD" id="cd01949">
    <property type="entry name" value="GGDEF"/>
    <property type="match status" value="1"/>
</dbReference>
<dbReference type="InterPro" id="IPR050469">
    <property type="entry name" value="Diguanylate_Cyclase"/>
</dbReference>
<dbReference type="RefSeq" id="WP_330129813.1">
    <property type="nucleotide sequence ID" value="NZ_JAUHLI010000016.1"/>
</dbReference>